<dbReference type="EMBL" id="FMCU01000002">
    <property type="protein sequence ID" value="SCE81427.1"/>
    <property type="molecule type" value="Genomic_DNA"/>
</dbReference>
<feature type="transmembrane region" description="Helical" evidence="2">
    <location>
        <begin position="59"/>
        <end position="76"/>
    </location>
</feature>
<keyword evidence="4" id="KW-1185">Reference proteome</keyword>
<evidence type="ECO:0000313" key="3">
    <source>
        <dbReference type="EMBL" id="SCE81427.1"/>
    </source>
</evidence>
<organism evidence="3 4">
    <name type="scientific">Micromonospora matsumotoense</name>
    <dbReference type="NCBI Taxonomy" id="121616"/>
    <lineage>
        <taxon>Bacteria</taxon>
        <taxon>Bacillati</taxon>
        <taxon>Actinomycetota</taxon>
        <taxon>Actinomycetes</taxon>
        <taxon>Micromonosporales</taxon>
        <taxon>Micromonosporaceae</taxon>
        <taxon>Micromonospora</taxon>
    </lineage>
</organism>
<keyword evidence="2" id="KW-0472">Membrane</keyword>
<feature type="transmembrane region" description="Helical" evidence="2">
    <location>
        <begin position="34"/>
        <end position="53"/>
    </location>
</feature>
<feature type="compositionally biased region" description="Low complexity" evidence="1">
    <location>
        <begin position="680"/>
        <end position="689"/>
    </location>
</feature>
<dbReference type="AlphaFoldDB" id="A0A1C4VBT1"/>
<feature type="region of interest" description="Disordered" evidence="1">
    <location>
        <begin position="1"/>
        <end position="26"/>
    </location>
</feature>
<feature type="transmembrane region" description="Helical" evidence="2">
    <location>
        <begin position="83"/>
        <end position="104"/>
    </location>
</feature>
<evidence type="ECO:0000256" key="1">
    <source>
        <dbReference type="SAM" id="MobiDB-lite"/>
    </source>
</evidence>
<feature type="transmembrane region" description="Helical" evidence="2">
    <location>
        <begin position="301"/>
        <end position="319"/>
    </location>
</feature>
<gene>
    <name evidence="3" type="ORF">GA0070216_102267</name>
</gene>
<feature type="transmembrane region" description="Helical" evidence="2">
    <location>
        <begin position="464"/>
        <end position="486"/>
    </location>
</feature>
<feature type="transmembrane region" description="Helical" evidence="2">
    <location>
        <begin position="110"/>
        <end position="128"/>
    </location>
</feature>
<feature type="transmembrane region" description="Helical" evidence="2">
    <location>
        <begin position="242"/>
        <end position="262"/>
    </location>
</feature>
<dbReference type="Proteomes" id="UP000198797">
    <property type="component" value="Unassembled WGS sequence"/>
</dbReference>
<protein>
    <recommendedName>
        <fullName evidence="5">4-amino-4-deoxy-L-arabinose transferase</fullName>
    </recommendedName>
</protein>
<feature type="transmembrane region" description="Helical" evidence="2">
    <location>
        <begin position="268"/>
        <end position="289"/>
    </location>
</feature>
<dbReference type="RefSeq" id="WP_176738839.1">
    <property type="nucleotide sequence ID" value="NZ_FMCU01000002.1"/>
</dbReference>
<evidence type="ECO:0000256" key="2">
    <source>
        <dbReference type="SAM" id="Phobius"/>
    </source>
</evidence>
<feature type="transmembrane region" description="Helical" evidence="2">
    <location>
        <begin position="435"/>
        <end position="452"/>
    </location>
</feature>
<evidence type="ECO:0008006" key="5">
    <source>
        <dbReference type="Google" id="ProtNLM"/>
    </source>
</evidence>
<feature type="region of interest" description="Disordered" evidence="1">
    <location>
        <begin position="661"/>
        <end position="689"/>
    </location>
</feature>
<dbReference type="STRING" id="121616.GA0070216_102267"/>
<feature type="compositionally biased region" description="Pro residues" evidence="1">
    <location>
        <begin position="666"/>
        <end position="679"/>
    </location>
</feature>
<keyword evidence="2" id="KW-1133">Transmembrane helix</keyword>
<feature type="transmembrane region" description="Helical" evidence="2">
    <location>
        <begin position="325"/>
        <end position="353"/>
    </location>
</feature>
<feature type="transmembrane region" description="Helical" evidence="2">
    <location>
        <begin position="498"/>
        <end position="524"/>
    </location>
</feature>
<evidence type="ECO:0000313" key="4">
    <source>
        <dbReference type="Proteomes" id="UP000198797"/>
    </source>
</evidence>
<sequence>MPPELSVADPPLSPAVDQTPPTVPAGRPARRWRWIPLLLVALAAAWAVPLAGHALHRDWLLPPVVLIATASVLRGGRTLLDRLMLALGLLLGLAAIGGLIFPIWPWGMRPVPLTGVALTALVLAAATLRRRPRLPRPGWADLFPLAGAAAMVLYLRQPWQRATDLADRLTVLGTGEDNWRHLALFDAMSRLDGYTFVDPAAAREQITAQLIYYPQGWHLITALLDGFLTPTAPRADDLVAHYFGWTIAGFGLFTLVLVWAAQRLSGPIHLLHRTVLTVVVGALVLGTQLPRLLHAGYPTEVLGLTLTVLIATLVARPVPGTREQVVLLCTLLAAVGFSYYLFLPAAAVLVLCWVLTHWREALRRWFTVLTVGLAGAALALIAPLLGVLRAGQTEALVIGSSQAVEGWRALIWLGGIVGVALLVQIARADPAWRRWLLVCVVGAALPLTIAQINTDAGVTPGYYFVKGTHLATALLIVGTAAVVRLLPVPRPALSWRGVASTTAGVLAAALTMTVAVALCGVTGWHRSLLVVDEQTWAQRWVHQDLTLPSRVAWVCADAQQRYPEVPGTTTLVIDRGPVRSYLISLCLSALHGTTAATDPGIYSLPFLEPDRTDIIVRRVAGPIRFITSDPKGERRVHRMLRDEPALRHRLSWVPLTVPECEVAPSDEPPPLTPETPTPDPAEAACPLPR</sequence>
<keyword evidence="2" id="KW-0812">Transmembrane</keyword>
<accession>A0A1C4VBT1</accession>
<reference evidence="4" key="1">
    <citation type="submission" date="2016-06" db="EMBL/GenBank/DDBJ databases">
        <authorList>
            <person name="Varghese N."/>
            <person name="Submissions Spin"/>
        </authorList>
    </citation>
    <scope>NUCLEOTIDE SEQUENCE [LARGE SCALE GENOMIC DNA]</scope>
    <source>
        <strain evidence="4">DSM 44100</strain>
    </source>
</reference>
<proteinExistence type="predicted"/>
<name>A0A1C4VBT1_9ACTN</name>
<feature type="transmembrane region" description="Helical" evidence="2">
    <location>
        <begin position="406"/>
        <end position="423"/>
    </location>
</feature>
<feature type="transmembrane region" description="Helical" evidence="2">
    <location>
        <begin position="365"/>
        <end position="386"/>
    </location>
</feature>